<proteinExistence type="predicted"/>
<dbReference type="PANTHER" id="PTHR33067">
    <property type="entry name" value="RNA-DIRECTED DNA POLYMERASE-RELATED"/>
    <property type="match status" value="1"/>
</dbReference>
<protein>
    <submittedName>
        <fullName evidence="2">Uncharacterized protein</fullName>
    </submittedName>
</protein>
<reference evidence="2 3" key="1">
    <citation type="submission" date="2023-10" db="EMBL/GenBank/DDBJ databases">
        <title>Genome-Wide Identification Analysis in wild type Solanum Pinnatisectum Reveals Some Genes Defensing Phytophthora Infestans.</title>
        <authorList>
            <person name="Sun C."/>
        </authorList>
    </citation>
    <scope>NUCLEOTIDE SEQUENCE [LARGE SCALE GENOMIC DNA]</scope>
    <source>
        <strain evidence="2">LQN</strain>
        <tissue evidence="2">Leaf</tissue>
    </source>
</reference>
<accession>A0AAV9MGL6</accession>
<dbReference type="InterPro" id="IPR021109">
    <property type="entry name" value="Peptidase_aspartic_dom_sf"/>
</dbReference>
<feature type="compositionally biased region" description="Basic and acidic residues" evidence="1">
    <location>
        <begin position="384"/>
        <end position="404"/>
    </location>
</feature>
<evidence type="ECO:0000313" key="3">
    <source>
        <dbReference type="Proteomes" id="UP001311915"/>
    </source>
</evidence>
<feature type="region of interest" description="Disordered" evidence="1">
    <location>
        <begin position="384"/>
        <end position="408"/>
    </location>
</feature>
<dbReference type="CDD" id="cd00303">
    <property type="entry name" value="retropepsin_like"/>
    <property type="match status" value="1"/>
</dbReference>
<evidence type="ECO:0000313" key="2">
    <source>
        <dbReference type="EMBL" id="KAK4737182.1"/>
    </source>
</evidence>
<organism evidence="2 3">
    <name type="scientific">Solanum pinnatisectum</name>
    <name type="common">tansyleaf nightshade</name>
    <dbReference type="NCBI Taxonomy" id="50273"/>
    <lineage>
        <taxon>Eukaryota</taxon>
        <taxon>Viridiplantae</taxon>
        <taxon>Streptophyta</taxon>
        <taxon>Embryophyta</taxon>
        <taxon>Tracheophyta</taxon>
        <taxon>Spermatophyta</taxon>
        <taxon>Magnoliopsida</taxon>
        <taxon>eudicotyledons</taxon>
        <taxon>Gunneridae</taxon>
        <taxon>Pentapetalae</taxon>
        <taxon>asterids</taxon>
        <taxon>lamiids</taxon>
        <taxon>Solanales</taxon>
        <taxon>Solanaceae</taxon>
        <taxon>Solanoideae</taxon>
        <taxon>Solaneae</taxon>
        <taxon>Solanum</taxon>
    </lineage>
</organism>
<dbReference type="EMBL" id="JAWPEI010000001">
    <property type="protein sequence ID" value="KAK4737182.1"/>
    <property type="molecule type" value="Genomic_DNA"/>
</dbReference>
<dbReference type="Gene3D" id="2.40.70.10">
    <property type="entry name" value="Acid Proteases"/>
    <property type="match status" value="1"/>
</dbReference>
<comment type="caution">
    <text evidence="2">The sequence shown here is derived from an EMBL/GenBank/DDBJ whole genome shotgun (WGS) entry which is preliminary data.</text>
</comment>
<evidence type="ECO:0000256" key="1">
    <source>
        <dbReference type="SAM" id="MobiDB-lite"/>
    </source>
</evidence>
<dbReference type="Proteomes" id="UP001311915">
    <property type="component" value="Unassembled WGS sequence"/>
</dbReference>
<dbReference type="AlphaFoldDB" id="A0AAV9MGL6"/>
<gene>
    <name evidence="2" type="ORF">R3W88_000879</name>
</gene>
<dbReference type="PANTHER" id="PTHR33067:SF9">
    <property type="entry name" value="RNA-DIRECTED DNA POLYMERASE"/>
    <property type="match status" value="1"/>
</dbReference>
<sequence>MKFDFSSLNNRVNTHADAIKLLEGQLSLVSAQLGPKIMGEVDHSHNNFCGGWCKRLVAVVTCSGKVVVGDTKDNDEAQAHEEDKGIEDEEMLIQQKKNTSISKLVQPLPKILPPFPQHLKKKNEDEKLSINLRLMETLLEIPGYAKFMKKLVTKKRSLDFETIEVSHSSSVIMTNETIKKKKDPGAFTIPCTISMLQFAKALCDLGASINLMSYAIYKQLGLGEPNSTTMRLLMADRSIKLPMGLLYDILVKVDQFIFLTDFVILDCEIDAEIPITLGGPFLATGRALVDVESGELKFRVNEDELSFNVCKSMKYPSDIHVVSTIDVIDEAVASVSHLMCMSEPLEAVLANYDESKVQGYDEVVVAFSNLGEYSKTPLKLDIDLKNRENPPAKPSTEEPPKLESKVLPSDESEIWTHLGLYL</sequence>
<name>A0AAV9MGL6_9SOLN</name>
<keyword evidence="3" id="KW-1185">Reference proteome</keyword>